<dbReference type="SUPFAM" id="SSF53137">
    <property type="entry name" value="Translational machinery components"/>
    <property type="match status" value="1"/>
</dbReference>
<protein>
    <submittedName>
        <fullName evidence="7">Cell division protein pelota related protein</fullName>
    </submittedName>
</protein>
<dbReference type="InterPro" id="IPR005140">
    <property type="entry name" value="eRF1_Pelota-like_N"/>
</dbReference>
<evidence type="ECO:0000256" key="5">
    <source>
        <dbReference type="ARBA" id="ARBA00022723"/>
    </source>
</evidence>
<evidence type="ECO:0000256" key="2">
    <source>
        <dbReference type="ARBA" id="ARBA00004496"/>
    </source>
</evidence>
<dbReference type="Gene3D" id="3.30.420.60">
    <property type="entry name" value="eRF1 domain 2"/>
    <property type="match status" value="1"/>
</dbReference>
<gene>
    <name evidence="7" type="ORF">B1A_21102</name>
</gene>
<dbReference type="PANTHER" id="PTHR10853:SF0">
    <property type="entry name" value="PROTEIN PELOTA HOMOLOG"/>
    <property type="match status" value="1"/>
</dbReference>
<dbReference type="GO" id="GO:0005737">
    <property type="term" value="C:cytoplasm"/>
    <property type="evidence" value="ECO:0007669"/>
    <property type="project" value="UniProtKB-SubCell"/>
</dbReference>
<dbReference type="GO" id="GO:0070651">
    <property type="term" value="P:nonfunctional rRNA decay"/>
    <property type="evidence" value="ECO:0007669"/>
    <property type="project" value="TreeGrafter"/>
</dbReference>
<dbReference type="GO" id="GO:0051301">
    <property type="term" value="P:cell division"/>
    <property type="evidence" value="ECO:0007669"/>
    <property type="project" value="UniProtKB-KW"/>
</dbReference>
<organism evidence="7">
    <name type="scientific">mine drainage metagenome</name>
    <dbReference type="NCBI Taxonomy" id="410659"/>
    <lineage>
        <taxon>unclassified sequences</taxon>
        <taxon>metagenomes</taxon>
        <taxon>ecological metagenomes</taxon>
    </lineage>
</organism>
<dbReference type="GO" id="GO:0032790">
    <property type="term" value="P:ribosome disassembly"/>
    <property type="evidence" value="ECO:0007669"/>
    <property type="project" value="TreeGrafter"/>
</dbReference>
<dbReference type="InterPro" id="IPR029064">
    <property type="entry name" value="Ribosomal_eL30-like_sf"/>
</dbReference>
<keyword evidence="7" id="KW-0132">Cell division</keyword>
<evidence type="ECO:0000313" key="7">
    <source>
        <dbReference type="EMBL" id="EQD28598.1"/>
    </source>
</evidence>
<dbReference type="GO" id="GO:0070966">
    <property type="term" value="P:nuclear-transcribed mRNA catabolic process, no-go decay"/>
    <property type="evidence" value="ECO:0007669"/>
    <property type="project" value="InterPro"/>
</dbReference>
<dbReference type="SUPFAM" id="SSF159065">
    <property type="entry name" value="Dom34/Pelota N-terminal domain-like"/>
    <property type="match status" value="1"/>
</dbReference>
<dbReference type="Gene3D" id="3.30.1330.30">
    <property type="match status" value="1"/>
</dbReference>
<keyword evidence="7" id="KW-0131">Cell cycle</keyword>
<evidence type="ECO:0000256" key="4">
    <source>
        <dbReference type="ARBA" id="ARBA00022490"/>
    </source>
</evidence>
<keyword evidence="4" id="KW-0963">Cytoplasm</keyword>
<comment type="caution">
    <text evidence="7">The sequence shown here is derived from an EMBL/GenBank/DDBJ whole genome shotgun (WGS) entry which is preliminary data.</text>
</comment>
<accession>T0Y660</accession>
<dbReference type="SMART" id="SM01194">
    <property type="entry name" value="eRF1_1"/>
    <property type="match status" value="1"/>
</dbReference>
<keyword evidence="5" id="KW-0479">Metal-binding</keyword>
<dbReference type="Pfam" id="PF26356">
    <property type="entry name" value="Pelota_N"/>
    <property type="match status" value="1"/>
</dbReference>
<evidence type="ECO:0000259" key="6">
    <source>
        <dbReference type="SMART" id="SM01194"/>
    </source>
</evidence>
<name>T0Y660_9ZZZZ</name>
<feature type="domain" description="eRF1/Pelota-like N-terminal" evidence="6">
    <location>
        <begin position="1"/>
        <end position="87"/>
    </location>
</feature>
<comment type="similarity">
    <text evidence="3">Belongs to the eukaryotic release factor 1 family. Pelota subfamily.</text>
</comment>
<dbReference type="AlphaFoldDB" id="T0Y660"/>
<evidence type="ECO:0000256" key="3">
    <source>
        <dbReference type="ARBA" id="ARBA00009504"/>
    </source>
</evidence>
<proteinExistence type="inferred from homology"/>
<dbReference type="InterPro" id="IPR042226">
    <property type="entry name" value="eFR1_2_sf"/>
</dbReference>
<dbReference type="InterPro" id="IPR038069">
    <property type="entry name" value="Pelota/DOM34_N"/>
</dbReference>
<comment type="cofactor">
    <cofactor evidence="1">
        <name>a divalent metal cation</name>
        <dbReference type="ChEBI" id="CHEBI:60240"/>
    </cofactor>
</comment>
<dbReference type="Pfam" id="PF03465">
    <property type="entry name" value="eRF1_3"/>
    <property type="match status" value="1"/>
</dbReference>
<dbReference type="EMBL" id="AUZX01015592">
    <property type="protein sequence ID" value="EQD28598.1"/>
    <property type="molecule type" value="Genomic_DNA"/>
</dbReference>
<dbReference type="InterPro" id="IPR058547">
    <property type="entry name" value="Pelota_N"/>
</dbReference>
<dbReference type="InterPro" id="IPR004405">
    <property type="entry name" value="TF_pelota"/>
</dbReference>
<dbReference type="GO" id="GO:0070481">
    <property type="term" value="P:nuclear-transcribed mRNA catabolic process, non-stop decay"/>
    <property type="evidence" value="ECO:0007669"/>
    <property type="project" value="InterPro"/>
</dbReference>
<comment type="subcellular location">
    <subcellularLocation>
        <location evidence="2">Cytoplasm</location>
    </subcellularLocation>
</comment>
<reference evidence="7" key="1">
    <citation type="submission" date="2013-08" db="EMBL/GenBank/DDBJ databases">
        <authorList>
            <person name="Mendez C."/>
            <person name="Richter M."/>
            <person name="Ferrer M."/>
            <person name="Sanchez J."/>
        </authorList>
    </citation>
    <scope>NUCLEOTIDE SEQUENCE</scope>
</reference>
<dbReference type="InterPro" id="IPR005142">
    <property type="entry name" value="eRF1_3"/>
</dbReference>
<dbReference type="SUPFAM" id="SSF55315">
    <property type="entry name" value="L30e-like"/>
    <property type="match status" value="1"/>
</dbReference>
<dbReference type="GO" id="GO:0046872">
    <property type="term" value="F:metal ion binding"/>
    <property type="evidence" value="ECO:0007669"/>
    <property type="project" value="UniProtKB-KW"/>
</dbReference>
<reference evidence="7" key="2">
    <citation type="journal article" date="2014" name="ISME J.">
        <title>Microbial stratification in low pH oxic and suboxic macroscopic growths along an acid mine drainage.</title>
        <authorList>
            <person name="Mendez-Garcia C."/>
            <person name="Mesa V."/>
            <person name="Sprenger R.R."/>
            <person name="Richter M."/>
            <person name="Diez M.S."/>
            <person name="Solano J."/>
            <person name="Bargiela R."/>
            <person name="Golyshina O.V."/>
            <person name="Manteca A."/>
            <person name="Ramos J.L."/>
            <person name="Gallego J.R."/>
            <person name="Llorente I."/>
            <person name="Martins Dos Santos V.A."/>
            <person name="Jensen O.N."/>
            <person name="Pelaez A.I."/>
            <person name="Sanchez J."/>
            <person name="Ferrer M."/>
        </authorList>
    </citation>
    <scope>NUCLEOTIDE SEQUENCE</scope>
</reference>
<dbReference type="GO" id="GO:0071025">
    <property type="term" value="P:RNA surveillance"/>
    <property type="evidence" value="ECO:0007669"/>
    <property type="project" value="InterPro"/>
</dbReference>
<dbReference type="Gene3D" id="2.30.30.870">
    <property type="entry name" value="Pelota, domain A"/>
    <property type="match status" value="1"/>
</dbReference>
<sequence>MRREEKKGDMERSKEQKRIPTSVTIKIEEVNFQPFTGRLRISGQIVESSAEIKGSFQSVNISPIQEIGLFKENWSVASERLISEAQLKWMGNDLLFIVLDDEQCDIYTIKAYGIENHGKIFSGKSGKSYESQKSQTSYYSEIENTIKPFSSVKVIVAAGPGFERENFVEFLKKSERLSAIKILSVPTTRNDENAVYEVLTDSSIASFGNISRLKMEKEKVEKLLEEISKNRNATYGHNNVMKAVEIGAVEELLISESEFRKSSSQELLELAMGSGVKVEVFSDESEHGKIVKGLGGICALLRYNPGMNL</sequence>
<evidence type="ECO:0000256" key="1">
    <source>
        <dbReference type="ARBA" id="ARBA00001968"/>
    </source>
</evidence>
<dbReference type="PANTHER" id="PTHR10853">
    <property type="entry name" value="PELOTA"/>
    <property type="match status" value="1"/>
</dbReference>